<keyword evidence="1" id="KW-0813">Transport</keyword>
<feature type="compositionally biased region" description="Basic and acidic residues" evidence="2">
    <location>
        <begin position="53"/>
        <end position="64"/>
    </location>
</feature>
<dbReference type="AlphaFoldDB" id="L8H7W9"/>
<dbReference type="InterPro" id="IPR012908">
    <property type="entry name" value="PGAP1-ab_dom-like"/>
</dbReference>
<comment type="function">
    <text evidence="1">Involved in inositol deacylation of GPI-anchored proteins which plays important roles in the quality control and ER-associated degradation of GPI-anchored proteins.</text>
</comment>
<keyword evidence="1" id="KW-0472">Membrane</keyword>
<keyword evidence="1" id="KW-0378">Hydrolase</keyword>
<dbReference type="EMBL" id="KB007908">
    <property type="protein sequence ID" value="ELR20833.1"/>
    <property type="molecule type" value="Genomic_DNA"/>
</dbReference>
<evidence type="ECO:0000256" key="2">
    <source>
        <dbReference type="SAM" id="MobiDB-lite"/>
    </source>
</evidence>
<accession>L8H7W9</accession>
<keyword evidence="1" id="KW-0256">Endoplasmic reticulum</keyword>
<dbReference type="VEuPathDB" id="AmoebaDB:ACA1_277520"/>
<dbReference type="InterPro" id="IPR029058">
    <property type="entry name" value="AB_hydrolase_fold"/>
</dbReference>
<evidence type="ECO:0000313" key="5">
    <source>
        <dbReference type="Proteomes" id="UP000011083"/>
    </source>
</evidence>
<evidence type="ECO:0000313" key="4">
    <source>
        <dbReference type="EMBL" id="ELR20833.1"/>
    </source>
</evidence>
<name>L8H7W9_ACACF</name>
<keyword evidence="5" id="KW-1185">Reference proteome</keyword>
<sequence length="381" mass="43184">MKTTKQPFARALFRRHQPTRLFIRHRPAVLAGTVSLLSVHRCIHSSIAPCSPREKEIKHAKNLPEGEQPAAGHRNREDKEETIPPPPSTGEEQPVDPRYPFLLCHGLLGFDTLKVVPSLIEVDYWRGGIAQTLRRRRRPEEGAQGGVFISRVPSTGHVHERALCIKKQVAQILDPPLASKVPGAGLDEGDWKRKRPEKVNLVGHSMGGMDCRYAVSMLGIAEGVTTIGTPHQGSPVANWAKDVLFDKLRLEGLFRFLFNDTAAIHCLTTDYLKDEFNKMVVDQPGVKYYSFGGHRDRAQIPLFWHFTYDMIRKLEGENDGLVSVKSCAWGEYIETLEADHLEMINWHCRKYTAPFTRTPYKPFNALNFYDRLASFLAQRGH</sequence>
<dbReference type="EC" id="3.1.-.-" evidence="1"/>
<dbReference type="STRING" id="1257118.L8H7W9"/>
<dbReference type="GO" id="GO:0016788">
    <property type="term" value="F:hydrolase activity, acting on ester bonds"/>
    <property type="evidence" value="ECO:0007669"/>
    <property type="project" value="InterPro"/>
</dbReference>
<dbReference type="SUPFAM" id="SSF53474">
    <property type="entry name" value="alpha/beta-Hydrolases"/>
    <property type="match status" value="1"/>
</dbReference>
<dbReference type="GO" id="GO:0015031">
    <property type="term" value="P:protein transport"/>
    <property type="evidence" value="ECO:0007669"/>
    <property type="project" value="UniProtKB-KW"/>
</dbReference>
<protein>
    <recommendedName>
        <fullName evidence="1">GPI inositol-deacylase</fullName>
        <ecNumber evidence="1">3.1.-.-</ecNumber>
    </recommendedName>
</protein>
<evidence type="ECO:0000259" key="3">
    <source>
        <dbReference type="Pfam" id="PF07819"/>
    </source>
</evidence>
<evidence type="ECO:0000256" key="1">
    <source>
        <dbReference type="RuleBase" id="RU365011"/>
    </source>
</evidence>
<gene>
    <name evidence="4" type="ORF">ACA1_277520</name>
</gene>
<keyword evidence="1" id="KW-0653">Protein transport</keyword>
<dbReference type="OrthoDB" id="15828at2759"/>
<dbReference type="GO" id="GO:0005789">
    <property type="term" value="C:endoplasmic reticulum membrane"/>
    <property type="evidence" value="ECO:0007669"/>
    <property type="project" value="UniProtKB-SubCell"/>
</dbReference>
<dbReference type="KEGG" id="acan:ACA1_277520"/>
<feature type="region of interest" description="Disordered" evidence="2">
    <location>
        <begin position="53"/>
        <end position="95"/>
    </location>
</feature>
<reference evidence="4 5" key="1">
    <citation type="journal article" date="2013" name="Genome Biol.">
        <title>Genome of Acanthamoeba castellanii highlights extensive lateral gene transfer and early evolution of tyrosine kinase signaling.</title>
        <authorList>
            <person name="Clarke M."/>
            <person name="Lohan A.J."/>
            <person name="Liu B."/>
            <person name="Lagkouvardos I."/>
            <person name="Roy S."/>
            <person name="Zafar N."/>
            <person name="Bertelli C."/>
            <person name="Schilde C."/>
            <person name="Kianianmomeni A."/>
            <person name="Burglin T.R."/>
            <person name="Frech C."/>
            <person name="Turcotte B."/>
            <person name="Kopec K.O."/>
            <person name="Synnott J.M."/>
            <person name="Choo C."/>
            <person name="Paponov I."/>
            <person name="Finkler A."/>
            <person name="Soon Heng Tan C."/>
            <person name="Hutchins A.P."/>
            <person name="Weinmeier T."/>
            <person name="Rattei T."/>
            <person name="Chu J.S."/>
            <person name="Gimenez G."/>
            <person name="Irimia M."/>
            <person name="Rigden D.J."/>
            <person name="Fitzpatrick D.A."/>
            <person name="Lorenzo-Morales J."/>
            <person name="Bateman A."/>
            <person name="Chiu C.H."/>
            <person name="Tang P."/>
            <person name="Hegemann P."/>
            <person name="Fromm H."/>
            <person name="Raoult D."/>
            <person name="Greub G."/>
            <person name="Miranda-Saavedra D."/>
            <person name="Chen N."/>
            <person name="Nash P."/>
            <person name="Ginger M.L."/>
            <person name="Horn M."/>
            <person name="Schaap P."/>
            <person name="Caler L."/>
            <person name="Loftus B."/>
        </authorList>
    </citation>
    <scope>NUCLEOTIDE SEQUENCE [LARGE SCALE GENOMIC DNA]</scope>
    <source>
        <strain evidence="4 5">Neff</strain>
    </source>
</reference>
<dbReference type="Pfam" id="PF07819">
    <property type="entry name" value="PGAP1"/>
    <property type="match status" value="1"/>
</dbReference>
<feature type="domain" description="GPI inositol-deacylase PGAP1-like alpha/beta" evidence="3">
    <location>
        <begin position="191"/>
        <end position="238"/>
    </location>
</feature>
<dbReference type="RefSeq" id="XP_004344576.1">
    <property type="nucleotide sequence ID" value="XM_004344526.1"/>
</dbReference>
<dbReference type="Proteomes" id="UP000011083">
    <property type="component" value="Unassembled WGS sequence"/>
</dbReference>
<dbReference type="GeneID" id="14921704"/>
<dbReference type="Gene3D" id="3.40.50.1820">
    <property type="entry name" value="alpha/beta hydrolase"/>
    <property type="match status" value="1"/>
</dbReference>
<proteinExistence type="inferred from homology"/>
<comment type="similarity">
    <text evidence="1">Belongs to the GPI inositol-deacylase family.</text>
</comment>
<comment type="subcellular location">
    <subcellularLocation>
        <location evidence="1">Endoplasmic reticulum membrane</location>
    </subcellularLocation>
</comment>
<organism evidence="4 5">
    <name type="scientific">Acanthamoeba castellanii (strain ATCC 30010 / Neff)</name>
    <dbReference type="NCBI Taxonomy" id="1257118"/>
    <lineage>
        <taxon>Eukaryota</taxon>
        <taxon>Amoebozoa</taxon>
        <taxon>Discosea</taxon>
        <taxon>Longamoebia</taxon>
        <taxon>Centramoebida</taxon>
        <taxon>Acanthamoebidae</taxon>
        <taxon>Acanthamoeba</taxon>
    </lineage>
</organism>